<dbReference type="AlphaFoldDB" id="B5GMG6"/>
<feature type="region of interest" description="Disordered" evidence="1">
    <location>
        <begin position="62"/>
        <end position="97"/>
    </location>
</feature>
<dbReference type="EMBL" id="CM000914">
    <property type="protein sequence ID" value="EFG04473.2"/>
    <property type="molecule type" value="Genomic_DNA"/>
</dbReference>
<organism evidence="2 3">
    <name type="scientific">Streptomyces clavuligerus</name>
    <dbReference type="NCBI Taxonomy" id="1901"/>
    <lineage>
        <taxon>Bacteria</taxon>
        <taxon>Bacillati</taxon>
        <taxon>Actinomycetota</taxon>
        <taxon>Actinomycetes</taxon>
        <taxon>Kitasatosporales</taxon>
        <taxon>Streptomycetaceae</taxon>
        <taxon>Streptomyces</taxon>
    </lineage>
</organism>
<dbReference type="OrthoDB" id="3666466at2"/>
<keyword evidence="2" id="KW-0614">Plasmid</keyword>
<dbReference type="eggNOG" id="COG5330">
    <property type="taxonomic scope" value="Bacteria"/>
</dbReference>
<accession>B5GMG6</accession>
<dbReference type="RefSeq" id="WP_003952922.1">
    <property type="nucleotide sequence ID" value="NZ_CM000914.1"/>
</dbReference>
<dbReference type="GeneID" id="93734078"/>
<keyword evidence="3" id="KW-1185">Reference proteome</keyword>
<geneLocation type="plasmid" evidence="2 3">
    <name>pSCL4</name>
</geneLocation>
<name>B5GMG6_STRCL</name>
<sequence length="97" mass="10372">MSGHAVSGRAAAPPAEVREPARSPHPGPRLLPARRRDLPAGIRDVLAAAPDAKVVTAVASHPGLSGELPRSLLHRHAPGSPRGWRPIRTPRPRCWRS</sequence>
<evidence type="ECO:0000313" key="2">
    <source>
        <dbReference type="EMBL" id="EFG04473.2"/>
    </source>
</evidence>
<reference evidence="2 3" key="1">
    <citation type="journal article" date="2010" name="Genome Biol. Evol.">
        <title>The sequence of a 1.8-mb bacterial linear plasmid reveals a rich evolutionary reservoir of secondary metabolic pathways.</title>
        <authorList>
            <person name="Medema M.H."/>
            <person name="Trefzer A."/>
            <person name="Kovalchuk A."/>
            <person name="van den Berg M."/>
            <person name="Mueller U."/>
            <person name="Heijne W."/>
            <person name="Wu L."/>
            <person name="Alam M.T."/>
            <person name="Ronning C.M."/>
            <person name="Nierman W.C."/>
            <person name="Bovenberg R.A.L."/>
            <person name="Breitling R."/>
            <person name="Takano E."/>
        </authorList>
    </citation>
    <scope>NUCLEOTIDE SEQUENCE [LARGE SCALE GENOMIC DNA]</scope>
    <source>
        <strain evidence="3">ATCC 27064 / DSM 738 / JCM 4710 / NBRC 13307 / NCIMB 12785 / NRRL 3585 / VKM Ac-602</strain>
        <plasmid evidence="2">pSCL4</plasmid>
    </source>
</reference>
<evidence type="ECO:0000256" key="1">
    <source>
        <dbReference type="SAM" id="MobiDB-lite"/>
    </source>
</evidence>
<evidence type="ECO:0000313" key="3">
    <source>
        <dbReference type="Proteomes" id="UP000002357"/>
    </source>
</evidence>
<protein>
    <submittedName>
        <fullName evidence="2">Uncharacterized protein</fullName>
    </submittedName>
</protein>
<feature type="compositionally biased region" description="Basic residues" evidence="1">
    <location>
        <begin position="88"/>
        <end position="97"/>
    </location>
</feature>
<feature type="region of interest" description="Disordered" evidence="1">
    <location>
        <begin position="1"/>
        <end position="36"/>
    </location>
</feature>
<dbReference type="KEGG" id="sclf:BB341_29065"/>
<proteinExistence type="predicted"/>
<dbReference type="Proteomes" id="UP000002357">
    <property type="component" value="Plasmid pSCL4"/>
</dbReference>
<gene>
    <name evidence="2" type="ORF">SCLAV_p0986</name>
</gene>